<dbReference type="Proteomes" id="UP000432089">
    <property type="component" value="Unassembled WGS sequence"/>
</dbReference>
<dbReference type="InterPro" id="IPR028087">
    <property type="entry name" value="Tad_N"/>
</dbReference>
<dbReference type="AlphaFoldDB" id="A0A7V7TWA7"/>
<accession>A0A7V7TWA7</accession>
<keyword evidence="4" id="KW-1185">Reference proteome</keyword>
<evidence type="ECO:0000313" key="3">
    <source>
        <dbReference type="EMBL" id="KAB0679783.1"/>
    </source>
</evidence>
<proteinExistence type="predicted"/>
<organism evidence="3 4">
    <name type="scientific">Plantimonas leprariae</name>
    <dbReference type="NCBI Taxonomy" id="2615207"/>
    <lineage>
        <taxon>Bacteria</taxon>
        <taxon>Pseudomonadati</taxon>
        <taxon>Pseudomonadota</taxon>
        <taxon>Alphaproteobacteria</taxon>
        <taxon>Hyphomicrobiales</taxon>
        <taxon>Aurantimonadaceae</taxon>
        <taxon>Plantimonas</taxon>
    </lineage>
</organism>
<protein>
    <submittedName>
        <fullName evidence="3">Pilus assembly protein</fullName>
    </submittedName>
</protein>
<feature type="domain" description="Putative Flp pilus-assembly TadG-like N-terminal" evidence="2">
    <location>
        <begin position="55"/>
        <end position="98"/>
    </location>
</feature>
<dbReference type="Pfam" id="PF13400">
    <property type="entry name" value="Tad"/>
    <property type="match status" value="1"/>
</dbReference>
<feature type="transmembrane region" description="Helical" evidence="1">
    <location>
        <begin position="55"/>
        <end position="76"/>
    </location>
</feature>
<name>A0A7V7TWA7_9HYPH</name>
<evidence type="ECO:0000313" key="4">
    <source>
        <dbReference type="Proteomes" id="UP000432089"/>
    </source>
</evidence>
<evidence type="ECO:0000256" key="1">
    <source>
        <dbReference type="SAM" id="Phobius"/>
    </source>
</evidence>
<reference evidence="3 4" key="1">
    <citation type="submission" date="2019-09" db="EMBL/GenBank/DDBJ databases">
        <title>YIM 132180 draft genome.</title>
        <authorList>
            <person name="Zhang K."/>
        </authorList>
    </citation>
    <scope>NUCLEOTIDE SEQUENCE [LARGE SCALE GENOMIC DNA]</scope>
    <source>
        <strain evidence="3 4">YIM 132180</strain>
    </source>
</reference>
<comment type="caution">
    <text evidence="3">The sequence shown here is derived from an EMBL/GenBank/DDBJ whole genome shotgun (WGS) entry which is preliminary data.</text>
</comment>
<keyword evidence="1" id="KW-1133">Transmembrane helix</keyword>
<evidence type="ECO:0000259" key="2">
    <source>
        <dbReference type="Pfam" id="PF13400"/>
    </source>
</evidence>
<sequence>MVSATFIMLRLSCISVASIRIRAFRFGWNSVSSPIFGAFVKEIPMLRRFLNDKRGNFAVVTGLAAIPLFGAAGLGLDYARGTSARITLQDRADEAVIALARQGPAGTDRTVFDHIKAGLASETGLTGIAVDGRWTGLNEATVEMSGKLPLTLSNVLPLSTRSFSISARSVARYKQAKLIYTPPEKTFLDPEAGDYNRVYAYCFNKDKKISDQVKKNAKSDNDKYGRSQSVAIADNAATTYTNPMPTCAAGETLSFQLFNSRGARGNPSNWDKASNENYSYYTDTEFSADANGVMSEKYNLGGWSILETVLCPSLESCKPKSQGGIIPEGKNRTPEHATGTCSPGKYMYYGWEDRPPGNGWTDQDYDDIRIIIACPKLETVGQDVVRLIK</sequence>
<keyword evidence="1" id="KW-0812">Transmembrane</keyword>
<keyword evidence="1" id="KW-0472">Membrane</keyword>
<dbReference type="EMBL" id="VZDO01000008">
    <property type="protein sequence ID" value="KAB0679783.1"/>
    <property type="molecule type" value="Genomic_DNA"/>
</dbReference>
<gene>
    <name evidence="3" type="ORF">F6X38_11170</name>
</gene>